<feature type="transmembrane region" description="Helical" evidence="2">
    <location>
        <begin position="170"/>
        <end position="189"/>
    </location>
</feature>
<evidence type="ECO:0000259" key="3">
    <source>
        <dbReference type="PROSITE" id="PS50112"/>
    </source>
</evidence>
<accession>A0ABT8RIT1</accession>
<dbReference type="Pfam" id="PF13426">
    <property type="entry name" value="PAS_9"/>
    <property type="match status" value="2"/>
</dbReference>
<dbReference type="CDD" id="cd00130">
    <property type="entry name" value="PAS"/>
    <property type="match status" value="3"/>
</dbReference>
<dbReference type="NCBIfam" id="TIGR00229">
    <property type="entry name" value="sensory_box"/>
    <property type="match status" value="3"/>
</dbReference>
<dbReference type="InterPro" id="IPR000014">
    <property type="entry name" value="PAS"/>
</dbReference>
<dbReference type="InterPro" id="IPR000700">
    <property type="entry name" value="PAS-assoc_C"/>
</dbReference>
<evidence type="ECO:0000256" key="1">
    <source>
        <dbReference type="SAM" id="Coils"/>
    </source>
</evidence>
<dbReference type="InterPro" id="IPR003018">
    <property type="entry name" value="GAF"/>
</dbReference>
<keyword evidence="1" id="KW-0175">Coiled coil</keyword>
<keyword evidence="2" id="KW-0472">Membrane</keyword>
<reference evidence="6" key="1">
    <citation type="submission" date="2023-07" db="EMBL/GenBank/DDBJ databases">
        <title>The genome sequence of Rhodocytophaga aerolata KACC 12507.</title>
        <authorList>
            <person name="Zhang X."/>
        </authorList>
    </citation>
    <scope>NUCLEOTIDE SEQUENCE</scope>
    <source>
        <strain evidence="6">KACC 12507</strain>
    </source>
</reference>
<dbReference type="PANTHER" id="PTHR44757:SF2">
    <property type="entry name" value="BIOFILM ARCHITECTURE MAINTENANCE PROTEIN MBAA"/>
    <property type="match status" value="1"/>
</dbReference>
<dbReference type="Pfam" id="PF08447">
    <property type="entry name" value="PAS_3"/>
    <property type="match status" value="1"/>
</dbReference>
<dbReference type="InterPro" id="IPR013655">
    <property type="entry name" value="PAS_fold_3"/>
</dbReference>
<sequence length="884" mass="100339">MIQEQKLLTESRLKKLLIFETIGENTALAELEFRSYILFEGEEFIDLRKKIWQNKLIPSMEELQALKSSFTMASHQKLIDQLLINLTTFRQLQEENQKKAKTFFAQVTTIDSLGASSFKEASALAATTKQRVVFEAIKEATATISADQRVLIQKESIALTDSMETQQKGIIFLILCSIVFASLLSYQLIQATIIPLTKVSKYLQELSLGKLPEQLDTPANEIGVMMRAINTLVSHLKASAQFATCVGEGKYTSNYKPASREDTLGNSLVTMQEKLSQIEREDNKRNWCTEGFAKFSELLRTEEGNTKLLSEKLICALVKYVGANQGGVFMINDVSSEDIHLELIACYAFNRKKFLEKRIEMGEGLVGQAIREEDTVYLTDVPSEYIHITSGLGGATPKSILIVPLKVNNKVYGALELASFSAFESYQIAFIEKLSESIASTISSVKINEQTRHLLEVAQQQAEEMRAQEEEMRQNMEELEAIQEEIKRKSAEMESQLTAIDSAMATIEFTIDGTIIRANDKFLELMGYSLGEIQGKHHRMFVEATYGQSSEYHAFWKSLHEGHPQIGDFGRITKHKEEVWLKASYTPAYDSHGNIYKIIKFAQDITLQRKLSMEIDQKSEQMSRIISEIEAQTNIVNSIAIVSKTDLQGNITYVNEQFLKWSKYSREEVLGNNHRFLKSGDQEDKIFEELWKTISSGKVFRGQIKNKAKDGTFYWVDAIIAPILDERGKPKEYIAQRFVINEVKEKEAQLSQAMEQAQTLEKRIRQHMQQSPEKVVYITNTKGEIEWVNEEFTIVTGYSEAEVWGKTAHQLLQRQQVGPHAGHHQMEKALRAKTGFKETLQGYSKAGETLLCEINLSPLPDRKGEVDKFISTGAFVKHVTEKNN</sequence>
<feature type="domain" description="PAC" evidence="4">
    <location>
        <begin position="565"/>
        <end position="617"/>
    </location>
</feature>
<dbReference type="InterPro" id="IPR035965">
    <property type="entry name" value="PAS-like_dom_sf"/>
</dbReference>
<dbReference type="InterPro" id="IPR052155">
    <property type="entry name" value="Biofilm_reg_signaling"/>
</dbReference>
<dbReference type="SMART" id="SM00091">
    <property type="entry name" value="PAS"/>
    <property type="match status" value="3"/>
</dbReference>
<dbReference type="SMART" id="SM00086">
    <property type="entry name" value="PAC"/>
    <property type="match status" value="3"/>
</dbReference>
<dbReference type="SUPFAM" id="SSF55785">
    <property type="entry name" value="PYP-like sensor domain (PAS domain)"/>
    <property type="match status" value="3"/>
</dbReference>
<feature type="domain" description="HAMP" evidence="5">
    <location>
        <begin position="190"/>
        <end position="241"/>
    </location>
</feature>
<evidence type="ECO:0000256" key="2">
    <source>
        <dbReference type="SAM" id="Phobius"/>
    </source>
</evidence>
<feature type="coiled-coil region" evidence="1">
    <location>
        <begin position="448"/>
        <end position="499"/>
    </location>
</feature>
<dbReference type="Pfam" id="PF13185">
    <property type="entry name" value="GAF_2"/>
    <property type="match status" value="1"/>
</dbReference>
<dbReference type="InterPro" id="IPR029016">
    <property type="entry name" value="GAF-like_dom_sf"/>
</dbReference>
<evidence type="ECO:0000259" key="4">
    <source>
        <dbReference type="PROSITE" id="PS50113"/>
    </source>
</evidence>
<dbReference type="Proteomes" id="UP001168528">
    <property type="component" value="Unassembled WGS sequence"/>
</dbReference>
<dbReference type="RefSeq" id="WP_302042067.1">
    <property type="nucleotide sequence ID" value="NZ_JAUKPO010000050.1"/>
</dbReference>
<dbReference type="PANTHER" id="PTHR44757">
    <property type="entry name" value="DIGUANYLATE CYCLASE DGCP"/>
    <property type="match status" value="1"/>
</dbReference>
<dbReference type="Gene3D" id="6.10.340.10">
    <property type="match status" value="1"/>
</dbReference>
<name>A0ABT8RIT1_9BACT</name>
<dbReference type="PROSITE" id="PS50885">
    <property type="entry name" value="HAMP"/>
    <property type="match status" value="1"/>
</dbReference>
<feature type="domain" description="PAC" evidence="4">
    <location>
        <begin position="698"/>
        <end position="752"/>
    </location>
</feature>
<dbReference type="SUPFAM" id="SSF55781">
    <property type="entry name" value="GAF domain-like"/>
    <property type="match status" value="1"/>
</dbReference>
<organism evidence="6 7">
    <name type="scientific">Rhodocytophaga aerolata</name>
    <dbReference type="NCBI Taxonomy" id="455078"/>
    <lineage>
        <taxon>Bacteria</taxon>
        <taxon>Pseudomonadati</taxon>
        <taxon>Bacteroidota</taxon>
        <taxon>Cytophagia</taxon>
        <taxon>Cytophagales</taxon>
        <taxon>Rhodocytophagaceae</taxon>
        <taxon>Rhodocytophaga</taxon>
    </lineage>
</organism>
<dbReference type="Gene3D" id="3.30.450.20">
    <property type="entry name" value="PAS domain"/>
    <property type="match status" value="3"/>
</dbReference>
<comment type="caution">
    <text evidence="6">The sequence shown here is derived from an EMBL/GenBank/DDBJ whole genome shotgun (WGS) entry which is preliminary data.</text>
</comment>
<gene>
    <name evidence="6" type="ORF">Q0590_33655</name>
</gene>
<feature type="coiled-coil region" evidence="1">
    <location>
        <begin position="736"/>
        <end position="770"/>
    </location>
</feature>
<evidence type="ECO:0000313" key="7">
    <source>
        <dbReference type="Proteomes" id="UP001168528"/>
    </source>
</evidence>
<dbReference type="InterPro" id="IPR001610">
    <property type="entry name" value="PAC"/>
</dbReference>
<evidence type="ECO:0000259" key="5">
    <source>
        <dbReference type="PROSITE" id="PS50885"/>
    </source>
</evidence>
<feature type="domain" description="PAS" evidence="3">
    <location>
        <begin position="646"/>
        <end position="697"/>
    </location>
</feature>
<dbReference type="PROSITE" id="PS50112">
    <property type="entry name" value="PAS"/>
    <property type="match status" value="3"/>
</dbReference>
<proteinExistence type="predicted"/>
<dbReference type="InterPro" id="IPR003660">
    <property type="entry name" value="HAMP_dom"/>
</dbReference>
<feature type="domain" description="PAS" evidence="3">
    <location>
        <begin position="760"/>
        <end position="807"/>
    </location>
</feature>
<dbReference type="PROSITE" id="PS50113">
    <property type="entry name" value="PAC"/>
    <property type="match status" value="2"/>
</dbReference>
<dbReference type="EMBL" id="JAUKPO010000050">
    <property type="protein sequence ID" value="MDO1451269.1"/>
    <property type="molecule type" value="Genomic_DNA"/>
</dbReference>
<keyword evidence="2" id="KW-1133">Transmembrane helix</keyword>
<protein>
    <submittedName>
        <fullName evidence="6">PAS domain-containing protein</fullName>
    </submittedName>
</protein>
<evidence type="ECO:0000313" key="6">
    <source>
        <dbReference type="EMBL" id="MDO1451269.1"/>
    </source>
</evidence>
<dbReference type="SMART" id="SM00065">
    <property type="entry name" value="GAF"/>
    <property type="match status" value="1"/>
</dbReference>
<dbReference type="Gene3D" id="3.30.450.40">
    <property type="match status" value="1"/>
</dbReference>
<feature type="domain" description="PAS" evidence="3">
    <location>
        <begin position="512"/>
        <end position="536"/>
    </location>
</feature>
<keyword evidence="7" id="KW-1185">Reference proteome</keyword>
<keyword evidence="2" id="KW-0812">Transmembrane</keyword>